<name>A0ABX7FG26_BRECH</name>
<organism evidence="2 3">
    <name type="scientific">Brevibacillus choshinensis</name>
    <dbReference type="NCBI Taxonomy" id="54911"/>
    <lineage>
        <taxon>Bacteria</taxon>
        <taxon>Bacillati</taxon>
        <taxon>Bacillota</taxon>
        <taxon>Bacilli</taxon>
        <taxon>Bacillales</taxon>
        <taxon>Paenibacillaceae</taxon>
        <taxon>Brevibacillus</taxon>
    </lineage>
</organism>
<evidence type="ECO:0000313" key="2">
    <source>
        <dbReference type="EMBL" id="QRG65134.1"/>
    </source>
</evidence>
<reference evidence="2 3" key="1">
    <citation type="submission" date="2021-01" db="EMBL/GenBank/DDBJ databases">
        <title>Identification of strong promoters based on the transcriptome of Brevibacillus choshinensis.</title>
        <authorList>
            <person name="Yao D."/>
            <person name="Zhang K."/>
            <person name="Wu J."/>
        </authorList>
    </citation>
    <scope>NUCLEOTIDE SEQUENCE [LARGE SCALE GENOMIC DNA]</scope>
    <source>
        <strain evidence="2 3">HPD31-SP3</strain>
    </source>
</reference>
<proteinExistence type="predicted"/>
<feature type="region of interest" description="Disordered" evidence="1">
    <location>
        <begin position="1"/>
        <end position="52"/>
    </location>
</feature>
<evidence type="ECO:0000256" key="1">
    <source>
        <dbReference type="SAM" id="MobiDB-lite"/>
    </source>
</evidence>
<protein>
    <submittedName>
        <fullName evidence="2">Uncharacterized protein</fullName>
    </submittedName>
</protein>
<keyword evidence="3" id="KW-1185">Reference proteome</keyword>
<sequence length="52" mass="5817">MDKKKHDSKQEPTVAPSMNGHDPLEEEATAKEVEAGDYTSVTKLFLDRTPED</sequence>
<dbReference type="RefSeq" id="WP_203254652.1">
    <property type="nucleotide sequence ID" value="NZ_CP069127.1"/>
</dbReference>
<accession>A0ABX7FG26</accession>
<dbReference type="Proteomes" id="UP000596248">
    <property type="component" value="Chromosome"/>
</dbReference>
<feature type="compositionally biased region" description="Basic and acidic residues" evidence="1">
    <location>
        <begin position="1"/>
        <end position="10"/>
    </location>
</feature>
<dbReference type="EMBL" id="CP069127">
    <property type="protein sequence ID" value="QRG65134.1"/>
    <property type="molecule type" value="Genomic_DNA"/>
</dbReference>
<gene>
    <name evidence="2" type="ORF">JNE38_15905</name>
</gene>
<evidence type="ECO:0000313" key="3">
    <source>
        <dbReference type="Proteomes" id="UP000596248"/>
    </source>
</evidence>